<evidence type="ECO:0000313" key="2">
    <source>
        <dbReference type="EMBL" id="OYD86385.1"/>
    </source>
</evidence>
<name>A0A235HMI4_AZOBR</name>
<comment type="caution">
    <text evidence="2">The sequence shown here is derived from an EMBL/GenBank/DDBJ whole genome shotgun (WGS) entry which is preliminary data.</text>
</comment>
<proteinExistence type="predicted"/>
<dbReference type="InterPro" id="IPR009562">
    <property type="entry name" value="DUF1178"/>
</dbReference>
<gene>
    <name evidence="2" type="ORF">CHT98_02155</name>
</gene>
<accession>A0A235HMI4</accession>
<dbReference type="AlphaFoldDB" id="A0A235HMI4"/>
<evidence type="ECO:0000313" key="3">
    <source>
        <dbReference type="Proteomes" id="UP000215367"/>
    </source>
</evidence>
<dbReference type="Pfam" id="PF06676">
    <property type="entry name" value="DUF1178"/>
    <property type="match status" value="1"/>
</dbReference>
<dbReference type="Proteomes" id="UP000215367">
    <property type="component" value="Unassembled WGS sequence"/>
</dbReference>
<feature type="compositionally biased region" description="Pro residues" evidence="1">
    <location>
        <begin position="83"/>
        <end position="95"/>
    </location>
</feature>
<evidence type="ECO:0000256" key="1">
    <source>
        <dbReference type="SAM" id="MobiDB-lite"/>
    </source>
</evidence>
<feature type="region of interest" description="Disordered" evidence="1">
    <location>
        <begin position="49"/>
        <end position="97"/>
    </location>
</feature>
<organism evidence="2 3">
    <name type="scientific">Azospirillum brasilense</name>
    <dbReference type="NCBI Taxonomy" id="192"/>
    <lineage>
        <taxon>Bacteria</taxon>
        <taxon>Pseudomonadati</taxon>
        <taxon>Pseudomonadota</taxon>
        <taxon>Alphaproteobacteria</taxon>
        <taxon>Rhodospirillales</taxon>
        <taxon>Azospirillaceae</taxon>
        <taxon>Azospirillum</taxon>
    </lineage>
</organism>
<dbReference type="PIRSF" id="PIRSF032131">
    <property type="entry name" value="UCP032131"/>
    <property type="match status" value="1"/>
</dbReference>
<protein>
    <recommendedName>
        <fullName evidence="4">DUF1178 family protein</fullName>
    </recommendedName>
</protein>
<dbReference type="RefSeq" id="WP_094301633.1">
    <property type="nucleotide sequence ID" value="NZ_NOWT01000001.1"/>
</dbReference>
<sequence>MILFVLKCTADHRFEAWFRNGDAYETQAAAKAIACPVCGDTHITKAPMAPRIAKGGRAKDDAARDGGTPEAAPTGAGGGVAPPAAPPASATPPVPAELRERFAAEVMRQLTEIRRTVEGNCDYVGDRFAEEARRIHYGETDPRGIYGEATDKEAEELKEEGVTFGRIPWLPRTNS</sequence>
<reference evidence="2 3" key="1">
    <citation type="submission" date="2017-07" db="EMBL/GenBank/DDBJ databases">
        <title>Whole genome sequence of Azospirillum brasilense 2A1, a potential biofertilizer strain.</title>
        <authorList>
            <person name="Fontana C.A."/>
            <person name="Toffoli L.M."/>
            <person name="Salazar S.M."/>
            <person name="Puglisi E."/>
            <person name="Pedraza R."/>
            <person name="Bassi D."/>
            <person name="Cocconcelli P.S."/>
        </authorList>
    </citation>
    <scope>NUCLEOTIDE SEQUENCE [LARGE SCALE GENOMIC DNA]</scope>
    <source>
        <strain evidence="2 3">2A1</strain>
    </source>
</reference>
<dbReference type="EMBL" id="NOWT01000001">
    <property type="protein sequence ID" value="OYD86385.1"/>
    <property type="molecule type" value="Genomic_DNA"/>
</dbReference>
<evidence type="ECO:0008006" key="4">
    <source>
        <dbReference type="Google" id="ProtNLM"/>
    </source>
</evidence>